<organism evidence="1 2">
    <name type="scientific">Caerostris extrusa</name>
    <name type="common">Bark spider</name>
    <name type="synonym">Caerostris bankana</name>
    <dbReference type="NCBI Taxonomy" id="172846"/>
    <lineage>
        <taxon>Eukaryota</taxon>
        <taxon>Metazoa</taxon>
        <taxon>Ecdysozoa</taxon>
        <taxon>Arthropoda</taxon>
        <taxon>Chelicerata</taxon>
        <taxon>Arachnida</taxon>
        <taxon>Araneae</taxon>
        <taxon>Araneomorphae</taxon>
        <taxon>Entelegynae</taxon>
        <taxon>Araneoidea</taxon>
        <taxon>Araneidae</taxon>
        <taxon>Caerostris</taxon>
    </lineage>
</organism>
<name>A0AAV4SBF9_CAEEX</name>
<dbReference type="PANTHER" id="PTHR47331">
    <property type="entry name" value="PHD-TYPE DOMAIN-CONTAINING PROTEIN"/>
    <property type="match status" value="1"/>
</dbReference>
<evidence type="ECO:0000313" key="2">
    <source>
        <dbReference type="Proteomes" id="UP001054945"/>
    </source>
</evidence>
<comment type="caution">
    <text evidence="1">The sequence shown here is derived from an EMBL/GenBank/DDBJ whole genome shotgun (WGS) entry which is preliminary data.</text>
</comment>
<dbReference type="AlphaFoldDB" id="A0AAV4SBF9"/>
<sequence>MSITISIESKFIQCKIVIICDRLKTSKHLPSLCRHLPLKLQAIRSQLLFHRVITSLGITIGKKREIDDFDQRLNKTEEHLEPPTVDKYQRAIFADYDELGSSRDIAIHRLHQIERRFAKNPSLFSEYHKFMEDYLKLVHMELIPENEIDVPANSSFYLPHHPVPNKSGDKFRVVFDGSAKSSTGVSLNDKLMVGPQLQADLTTILIRFRMHKIAMTADIEKCTGKSD</sequence>
<proteinExistence type="predicted"/>
<dbReference type="Proteomes" id="UP001054945">
    <property type="component" value="Unassembled WGS sequence"/>
</dbReference>
<dbReference type="EMBL" id="BPLR01009165">
    <property type="protein sequence ID" value="GIY29996.1"/>
    <property type="molecule type" value="Genomic_DNA"/>
</dbReference>
<accession>A0AAV4SBF9</accession>
<evidence type="ECO:0000313" key="1">
    <source>
        <dbReference type="EMBL" id="GIY29996.1"/>
    </source>
</evidence>
<reference evidence="1 2" key="1">
    <citation type="submission" date="2021-06" db="EMBL/GenBank/DDBJ databases">
        <title>Caerostris extrusa draft genome.</title>
        <authorList>
            <person name="Kono N."/>
            <person name="Arakawa K."/>
        </authorList>
    </citation>
    <scope>NUCLEOTIDE SEQUENCE [LARGE SCALE GENOMIC DNA]</scope>
</reference>
<keyword evidence="2" id="KW-1185">Reference proteome</keyword>
<protein>
    <submittedName>
        <fullName evidence="1">Uncharacterized protein LOC103569155, partial</fullName>
    </submittedName>
</protein>
<dbReference type="PANTHER" id="PTHR47331:SF1">
    <property type="entry name" value="GAG-LIKE PROTEIN"/>
    <property type="match status" value="1"/>
</dbReference>
<gene>
    <name evidence="1" type="ORF">CEXT_132981</name>
</gene>